<evidence type="ECO:0000313" key="2">
    <source>
        <dbReference type="EMBL" id="RBO84521.1"/>
    </source>
</evidence>
<evidence type="ECO:0000256" key="1">
    <source>
        <dbReference type="SAM" id="MobiDB-lite"/>
    </source>
</evidence>
<name>A0A366D395_9NOCA</name>
<dbReference type="EMBL" id="QNRE01000016">
    <property type="protein sequence ID" value="RBO84521.1"/>
    <property type="molecule type" value="Genomic_DNA"/>
</dbReference>
<reference evidence="2 3" key="1">
    <citation type="submission" date="2018-06" db="EMBL/GenBank/DDBJ databases">
        <title>Genomic Encyclopedia of Type Strains, Phase IV (KMG-IV): sequencing the most valuable type-strain genomes for metagenomic binning, comparative biology and taxonomic classification.</title>
        <authorList>
            <person name="Goeker M."/>
        </authorList>
    </citation>
    <scope>NUCLEOTIDE SEQUENCE [LARGE SCALE GENOMIC DNA]</scope>
    <source>
        <strain evidence="2 3">DSM 44599</strain>
    </source>
</reference>
<organism evidence="2 3">
    <name type="scientific">Nocardia puris</name>
    <dbReference type="NCBI Taxonomy" id="208602"/>
    <lineage>
        <taxon>Bacteria</taxon>
        <taxon>Bacillati</taxon>
        <taxon>Actinomycetota</taxon>
        <taxon>Actinomycetes</taxon>
        <taxon>Mycobacteriales</taxon>
        <taxon>Nocardiaceae</taxon>
        <taxon>Nocardia</taxon>
    </lineage>
</organism>
<dbReference type="STRING" id="1210090.GCA_001613185_03963"/>
<keyword evidence="3" id="KW-1185">Reference proteome</keyword>
<dbReference type="Proteomes" id="UP000252586">
    <property type="component" value="Unassembled WGS sequence"/>
</dbReference>
<sequence length="93" mass="10687">MVTCYYQQLRASSSDRGERVLTHSNLGLRWIGSVVYIASDDHEIDFPLLYECWDLPDEYDPLSGQQGHATHPEPDMPVGRVQDPHARQDIPRH</sequence>
<feature type="compositionally biased region" description="Basic and acidic residues" evidence="1">
    <location>
        <begin position="82"/>
        <end position="93"/>
    </location>
</feature>
<feature type="region of interest" description="Disordered" evidence="1">
    <location>
        <begin position="61"/>
        <end position="93"/>
    </location>
</feature>
<gene>
    <name evidence="2" type="ORF">DFR74_11682</name>
</gene>
<dbReference type="AlphaFoldDB" id="A0A366D395"/>
<accession>A0A366D395</accession>
<proteinExistence type="predicted"/>
<comment type="caution">
    <text evidence="2">The sequence shown here is derived from an EMBL/GenBank/DDBJ whole genome shotgun (WGS) entry which is preliminary data.</text>
</comment>
<protein>
    <submittedName>
        <fullName evidence="2">Uncharacterized protein</fullName>
    </submittedName>
</protein>
<evidence type="ECO:0000313" key="3">
    <source>
        <dbReference type="Proteomes" id="UP000252586"/>
    </source>
</evidence>